<dbReference type="InterPro" id="IPR058532">
    <property type="entry name" value="YjbR/MT2646/Rv2570-like"/>
</dbReference>
<sequence length="121" mass="14063">MNIEELYQYCTAKKAVTEDFPFDKNTLVFKVAGKMFALCGLEKWEKGEKSINLKCDPDKAVELRASYKSINPGYHMSKTHWNTVSLNSNEISPEFLRELIDHSYEMVVKGLPKKLQKEIWE</sequence>
<dbReference type="InterPro" id="IPR038056">
    <property type="entry name" value="YjbR-like_sf"/>
</dbReference>
<dbReference type="InterPro" id="IPR007351">
    <property type="entry name" value="YjbR"/>
</dbReference>
<evidence type="ECO:0000313" key="2">
    <source>
        <dbReference type="Proteomes" id="UP001153642"/>
    </source>
</evidence>
<dbReference type="SUPFAM" id="SSF142906">
    <property type="entry name" value="YjbR-like"/>
    <property type="match status" value="1"/>
</dbReference>
<keyword evidence="1" id="KW-0238">DNA-binding</keyword>
<dbReference type="GO" id="GO:0003677">
    <property type="term" value="F:DNA binding"/>
    <property type="evidence" value="ECO:0007669"/>
    <property type="project" value="UniProtKB-KW"/>
</dbReference>
<name>A0ABT6FSG4_9FLAO</name>
<dbReference type="PANTHER" id="PTHR35145:SF1">
    <property type="entry name" value="CYTOPLASMIC PROTEIN"/>
    <property type="match status" value="1"/>
</dbReference>
<accession>A0ABT6FSG4</accession>
<dbReference type="PANTHER" id="PTHR35145">
    <property type="entry name" value="CYTOPLASMIC PROTEIN-RELATED"/>
    <property type="match status" value="1"/>
</dbReference>
<protein>
    <submittedName>
        <fullName evidence="1">MmcQ/YjbR family DNA-binding protein</fullName>
    </submittedName>
</protein>
<evidence type="ECO:0000313" key="1">
    <source>
        <dbReference type="EMBL" id="MDG3586213.1"/>
    </source>
</evidence>
<proteinExistence type="predicted"/>
<dbReference type="Gene3D" id="3.90.1150.30">
    <property type="match status" value="1"/>
</dbReference>
<reference evidence="1" key="1">
    <citation type="submission" date="2022-11" db="EMBL/GenBank/DDBJ databases">
        <title>High-quality draft genome sequence of Galbibacter sp. strain CMA-7.</title>
        <authorList>
            <person name="Wei L."/>
            <person name="Dong C."/>
            <person name="Shao Z."/>
        </authorList>
    </citation>
    <scope>NUCLEOTIDE SEQUENCE</scope>
    <source>
        <strain evidence="1">CMA-7</strain>
    </source>
</reference>
<gene>
    <name evidence="1" type="ORF">OSR52_10060</name>
</gene>
<dbReference type="RefSeq" id="WP_277899880.1">
    <property type="nucleotide sequence ID" value="NZ_JAPMUA010000003.1"/>
</dbReference>
<dbReference type="EMBL" id="JAPMUA010000003">
    <property type="protein sequence ID" value="MDG3586213.1"/>
    <property type="molecule type" value="Genomic_DNA"/>
</dbReference>
<comment type="caution">
    <text evidence="1">The sequence shown here is derived from an EMBL/GenBank/DDBJ whole genome shotgun (WGS) entry which is preliminary data.</text>
</comment>
<organism evidence="1 2">
    <name type="scientific">Galbibacter pacificus</name>
    <dbReference type="NCBI Taxonomy" id="2996052"/>
    <lineage>
        <taxon>Bacteria</taxon>
        <taxon>Pseudomonadati</taxon>
        <taxon>Bacteroidota</taxon>
        <taxon>Flavobacteriia</taxon>
        <taxon>Flavobacteriales</taxon>
        <taxon>Flavobacteriaceae</taxon>
        <taxon>Galbibacter</taxon>
    </lineage>
</organism>
<keyword evidence="2" id="KW-1185">Reference proteome</keyword>
<dbReference type="Proteomes" id="UP001153642">
    <property type="component" value="Unassembled WGS sequence"/>
</dbReference>
<dbReference type="Pfam" id="PF04237">
    <property type="entry name" value="YjbR"/>
    <property type="match status" value="1"/>
</dbReference>